<evidence type="ECO:0000256" key="3">
    <source>
        <dbReference type="ARBA" id="ARBA00022691"/>
    </source>
</evidence>
<dbReference type="InterPro" id="IPR051198">
    <property type="entry name" value="BchE-like"/>
</dbReference>
<keyword evidence="4" id="KW-0479">Metal-binding</keyword>
<dbReference type="Proteomes" id="UP000619545">
    <property type="component" value="Unassembled WGS sequence"/>
</dbReference>
<dbReference type="PANTHER" id="PTHR43409:SF17">
    <property type="entry name" value="METHYLTHIOTRANSFERASE MJ0865-RELATED"/>
    <property type="match status" value="1"/>
</dbReference>
<evidence type="ECO:0000259" key="8">
    <source>
        <dbReference type="PROSITE" id="PS51918"/>
    </source>
</evidence>
<feature type="domain" description="B12-binding" evidence="7">
    <location>
        <begin position="1"/>
        <end position="118"/>
    </location>
</feature>
<reference evidence="9" key="1">
    <citation type="journal article" date="2020" name="bioRxiv">
        <title>A rank-normalized archaeal taxonomy based on genome phylogeny resolves widespread incomplete and uneven classifications.</title>
        <authorList>
            <person name="Rinke C."/>
            <person name="Chuvochina M."/>
            <person name="Mussig A.J."/>
            <person name="Chaumeil P.-A."/>
            <person name="Waite D.W."/>
            <person name="Whitman W.B."/>
            <person name="Parks D.H."/>
            <person name="Hugenholtz P."/>
        </authorList>
    </citation>
    <scope>NUCLEOTIDE SEQUENCE</scope>
    <source>
        <strain evidence="9">UBA8853</strain>
    </source>
</reference>
<evidence type="ECO:0000259" key="7">
    <source>
        <dbReference type="PROSITE" id="PS51332"/>
    </source>
</evidence>
<organism evidence="9 10">
    <name type="scientific">Methanopyrus kandleri</name>
    <dbReference type="NCBI Taxonomy" id="2320"/>
    <lineage>
        <taxon>Archaea</taxon>
        <taxon>Methanobacteriati</taxon>
        <taxon>Methanobacteriota</taxon>
        <taxon>Methanomada group</taxon>
        <taxon>Methanopyri</taxon>
        <taxon>Methanopyrales</taxon>
        <taxon>Methanopyraceae</taxon>
        <taxon>Methanopyrus</taxon>
    </lineage>
</organism>
<keyword evidence="6" id="KW-0411">Iron-sulfur</keyword>
<dbReference type="GeneID" id="1476889"/>
<dbReference type="SFLD" id="SFLDS00029">
    <property type="entry name" value="Radical_SAM"/>
    <property type="match status" value="1"/>
</dbReference>
<sequence>MRRIWFHLDSKNRYSLAHVLGAVEARAPELIPYIEVSRNPDPEPGDIVVFSFNTFMAPEVFEVVERLHDDVVKLAGGPHPSARPDQCLEHGFDIVLIGEGEEVVPEVLRELIRGKEPEERPGVYLGEGNPQPAPRVEDLDRFPPYSEGFRIFCSVEITRGCPWGCAFCQVTRLFGPKLRHRSVEDVVRWVRRGVERYGHTFARFVAPDALAYGSPDGIRLKPDRVKRLLRSLRSIEGLEKVFFGSFPAELRPDSIAKGDAIELIAHYADNERVNIGAQSGSERVLKRIERGHTVEDVEVAVEKALEVGLKPVVDFIFGLPGETEEDQLASVELARWIIKRGGEVRLHYFMPLPGTPLENEEPAPLSSKIRRILGRWTQEGKAEGAWGHQMRLSKTAMKVLSG</sequence>
<dbReference type="Pfam" id="PF04055">
    <property type="entry name" value="Radical_SAM"/>
    <property type="match status" value="1"/>
</dbReference>
<evidence type="ECO:0000256" key="2">
    <source>
        <dbReference type="ARBA" id="ARBA00022485"/>
    </source>
</evidence>
<dbReference type="InterPro" id="IPR020612">
    <property type="entry name" value="Methylthiotransferase_CS"/>
</dbReference>
<dbReference type="PROSITE" id="PS51332">
    <property type="entry name" value="B12_BINDING"/>
    <property type="match status" value="1"/>
</dbReference>
<comment type="cofactor">
    <cofactor evidence="1">
        <name>[4Fe-4S] cluster</name>
        <dbReference type="ChEBI" id="CHEBI:49883"/>
    </cofactor>
</comment>
<dbReference type="CDD" id="cd01335">
    <property type="entry name" value="Radical_SAM"/>
    <property type="match status" value="1"/>
</dbReference>
<dbReference type="InterPro" id="IPR023980">
    <property type="entry name" value="CHP04013_B12-bd/rSAM"/>
</dbReference>
<dbReference type="PROSITE" id="PS01278">
    <property type="entry name" value="MTTASE_RADICAL"/>
    <property type="match status" value="1"/>
</dbReference>
<dbReference type="InterPro" id="IPR007197">
    <property type="entry name" value="rSAM"/>
</dbReference>
<gene>
    <name evidence="9" type="ORF">HA336_01960</name>
</gene>
<dbReference type="InterPro" id="IPR006158">
    <property type="entry name" value="Cobalamin-bd"/>
</dbReference>
<name>A0A832TBW4_9EURY</name>
<dbReference type="RefSeq" id="WP_011019157.1">
    <property type="nucleotide sequence ID" value="NZ_DUJS01000002.1"/>
</dbReference>
<feature type="domain" description="Radical SAM core" evidence="8">
    <location>
        <begin position="147"/>
        <end position="388"/>
    </location>
</feature>
<evidence type="ECO:0000256" key="6">
    <source>
        <dbReference type="ARBA" id="ARBA00023014"/>
    </source>
</evidence>
<dbReference type="GO" id="GO:0031419">
    <property type="term" value="F:cobalamin binding"/>
    <property type="evidence" value="ECO:0007669"/>
    <property type="project" value="InterPro"/>
</dbReference>
<evidence type="ECO:0000256" key="4">
    <source>
        <dbReference type="ARBA" id="ARBA00022723"/>
    </source>
</evidence>
<dbReference type="GO" id="GO:0051539">
    <property type="term" value="F:4 iron, 4 sulfur cluster binding"/>
    <property type="evidence" value="ECO:0007669"/>
    <property type="project" value="UniProtKB-KW"/>
</dbReference>
<protein>
    <submittedName>
        <fullName evidence="9">TIGR04013 family B12-binding domain/radical SAM domain-containing protein</fullName>
    </submittedName>
</protein>
<dbReference type="InterPro" id="IPR023404">
    <property type="entry name" value="rSAM_horseshoe"/>
</dbReference>
<comment type="caution">
    <text evidence="9">The sequence shown here is derived from an EMBL/GenBank/DDBJ whole genome shotgun (WGS) entry which is preliminary data.</text>
</comment>
<dbReference type="PROSITE" id="PS51918">
    <property type="entry name" value="RADICAL_SAM"/>
    <property type="match status" value="1"/>
</dbReference>
<keyword evidence="5" id="KW-0408">Iron</keyword>
<dbReference type="EMBL" id="DUJS01000002">
    <property type="protein sequence ID" value="HII69983.1"/>
    <property type="molecule type" value="Genomic_DNA"/>
</dbReference>
<evidence type="ECO:0000256" key="5">
    <source>
        <dbReference type="ARBA" id="ARBA00023004"/>
    </source>
</evidence>
<evidence type="ECO:0000313" key="9">
    <source>
        <dbReference type="EMBL" id="HII69983.1"/>
    </source>
</evidence>
<dbReference type="Pfam" id="PF02310">
    <property type="entry name" value="B12-binding"/>
    <property type="match status" value="1"/>
</dbReference>
<dbReference type="CDD" id="cd02068">
    <property type="entry name" value="radical_SAM_B12_BD"/>
    <property type="match status" value="1"/>
</dbReference>
<keyword evidence="3" id="KW-0949">S-adenosyl-L-methionine</keyword>
<evidence type="ECO:0000313" key="10">
    <source>
        <dbReference type="Proteomes" id="UP000619545"/>
    </source>
</evidence>
<dbReference type="AlphaFoldDB" id="A0A832TBW4"/>
<accession>A0A832TBW4</accession>
<dbReference type="NCBIfam" id="TIGR04013">
    <property type="entry name" value="B12_SAM_MJ_1487"/>
    <property type="match status" value="1"/>
</dbReference>
<keyword evidence="2" id="KW-0004">4Fe-4S</keyword>
<dbReference type="InterPro" id="IPR006638">
    <property type="entry name" value="Elp3/MiaA/NifB-like_rSAM"/>
</dbReference>
<evidence type="ECO:0000256" key="1">
    <source>
        <dbReference type="ARBA" id="ARBA00001966"/>
    </source>
</evidence>
<dbReference type="Gene3D" id="3.40.50.280">
    <property type="entry name" value="Cobalamin-binding domain"/>
    <property type="match status" value="1"/>
</dbReference>
<dbReference type="PANTHER" id="PTHR43409">
    <property type="entry name" value="ANAEROBIC MAGNESIUM-PROTOPORPHYRIN IX MONOMETHYL ESTER CYCLASE-RELATED"/>
    <property type="match status" value="1"/>
</dbReference>
<dbReference type="GO" id="GO:0046872">
    <property type="term" value="F:metal ion binding"/>
    <property type="evidence" value="ECO:0007669"/>
    <property type="project" value="UniProtKB-KW"/>
</dbReference>
<dbReference type="GO" id="GO:0003824">
    <property type="term" value="F:catalytic activity"/>
    <property type="evidence" value="ECO:0007669"/>
    <property type="project" value="InterPro"/>
</dbReference>
<dbReference type="OMA" id="HTFMPLP"/>
<dbReference type="SUPFAM" id="SSF102114">
    <property type="entry name" value="Radical SAM enzymes"/>
    <property type="match status" value="1"/>
</dbReference>
<dbReference type="InterPro" id="IPR058240">
    <property type="entry name" value="rSAM_sf"/>
</dbReference>
<dbReference type="SFLD" id="SFLDG01082">
    <property type="entry name" value="B12-binding_domain_containing"/>
    <property type="match status" value="1"/>
</dbReference>
<proteinExistence type="predicted"/>
<dbReference type="Gene3D" id="3.80.30.20">
    <property type="entry name" value="tm_1862 like domain"/>
    <property type="match status" value="1"/>
</dbReference>
<dbReference type="SMART" id="SM00729">
    <property type="entry name" value="Elp3"/>
    <property type="match status" value="1"/>
</dbReference>